<reference evidence="6" key="1">
    <citation type="journal article" date="2023" name="Science">
        <title>Genome structures resolve the early diversification of teleost fishes.</title>
        <authorList>
            <person name="Parey E."/>
            <person name="Louis A."/>
            <person name="Montfort J."/>
            <person name="Bouchez O."/>
            <person name="Roques C."/>
            <person name="Iampietro C."/>
            <person name="Lluch J."/>
            <person name="Castinel A."/>
            <person name="Donnadieu C."/>
            <person name="Desvignes T."/>
            <person name="Floi Bucao C."/>
            <person name="Jouanno E."/>
            <person name="Wen M."/>
            <person name="Mejri S."/>
            <person name="Dirks R."/>
            <person name="Jansen H."/>
            <person name="Henkel C."/>
            <person name="Chen W.J."/>
            <person name="Zahm M."/>
            <person name="Cabau C."/>
            <person name="Klopp C."/>
            <person name="Thompson A.W."/>
            <person name="Robinson-Rechavi M."/>
            <person name="Braasch I."/>
            <person name="Lecointre G."/>
            <person name="Bobe J."/>
            <person name="Postlethwait J.H."/>
            <person name="Berthelot C."/>
            <person name="Roest Crollius H."/>
            <person name="Guiguen Y."/>
        </authorList>
    </citation>
    <scope>NUCLEOTIDE SEQUENCE</scope>
    <source>
        <strain evidence="6">WJC10195</strain>
    </source>
</reference>
<feature type="region of interest" description="Disordered" evidence="4">
    <location>
        <begin position="511"/>
        <end position="544"/>
    </location>
</feature>
<evidence type="ECO:0000256" key="1">
    <source>
        <dbReference type="ARBA" id="ARBA00022527"/>
    </source>
</evidence>
<keyword evidence="2" id="KW-0808">Transferase</keyword>
<feature type="region of interest" description="Disordered" evidence="4">
    <location>
        <begin position="633"/>
        <end position="788"/>
    </location>
</feature>
<dbReference type="Gene3D" id="3.30.200.20">
    <property type="entry name" value="Phosphorylase Kinase, domain 1"/>
    <property type="match status" value="1"/>
</dbReference>
<dbReference type="EMBL" id="JAINUF010000018">
    <property type="protein sequence ID" value="KAJ8337789.1"/>
    <property type="molecule type" value="Genomic_DNA"/>
</dbReference>
<dbReference type="OrthoDB" id="301415at2759"/>
<evidence type="ECO:0000259" key="5">
    <source>
        <dbReference type="PROSITE" id="PS51158"/>
    </source>
</evidence>
<feature type="compositionally biased region" description="Basic and acidic residues" evidence="4">
    <location>
        <begin position="660"/>
        <end position="676"/>
    </location>
</feature>
<organism evidence="6 7">
    <name type="scientific">Synaphobranchus kaupii</name>
    <name type="common">Kaup's arrowtooth eel</name>
    <dbReference type="NCBI Taxonomy" id="118154"/>
    <lineage>
        <taxon>Eukaryota</taxon>
        <taxon>Metazoa</taxon>
        <taxon>Chordata</taxon>
        <taxon>Craniata</taxon>
        <taxon>Vertebrata</taxon>
        <taxon>Euteleostomi</taxon>
        <taxon>Actinopterygii</taxon>
        <taxon>Neopterygii</taxon>
        <taxon>Teleostei</taxon>
        <taxon>Anguilliformes</taxon>
        <taxon>Synaphobranchidae</taxon>
        <taxon>Synaphobranchus</taxon>
    </lineage>
</organism>
<dbReference type="InterPro" id="IPR004166">
    <property type="entry name" value="a-kinase_dom"/>
</dbReference>
<comment type="caution">
    <text evidence="6">The sequence shown here is derived from an EMBL/GenBank/DDBJ whole genome shotgun (WGS) entry which is preliminary data.</text>
</comment>
<dbReference type="PANTHER" id="PTHR46747:SF1">
    <property type="entry name" value="ALPHA-PROTEIN KINASE 1"/>
    <property type="match status" value="1"/>
</dbReference>
<gene>
    <name evidence="6" type="ORF">SKAU_G00367550</name>
</gene>
<evidence type="ECO:0000256" key="2">
    <source>
        <dbReference type="ARBA" id="ARBA00022679"/>
    </source>
</evidence>
<feature type="compositionally biased region" description="Low complexity" evidence="4">
    <location>
        <begin position="633"/>
        <end position="647"/>
    </location>
</feature>
<dbReference type="GO" id="GO:0048029">
    <property type="term" value="F:monosaccharide binding"/>
    <property type="evidence" value="ECO:0007669"/>
    <property type="project" value="TreeGrafter"/>
</dbReference>
<evidence type="ECO:0000256" key="3">
    <source>
        <dbReference type="ARBA" id="ARBA00022777"/>
    </source>
</evidence>
<feature type="region of interest" description="Disordered" evidence="4">
    <location>
        <begin position="953"/>
        <end position="1028"/>
    </location>
</feature>
<keyword evidence="1" id="KW-0723">Serine/threonine-protein kinase</keyword>
<evidence type="ECO:0000313" key="7">
    <source>
        <dbReference type="Proteomes" id="UP001152622"/>
    </source>
</evidence>
<protein>
    <recommendedName>
        <fullName evidence="5">Alpha-type protein kinase domain-containing protein</fullName>
    </recommendedName>
</protein>
<evidence type="ECO:0000313" key="6">
    <source>
        <dbReference type="EMBL" id="KAJ8337789.1"/>
    </source>
</evidence>
<dbReference type="Proteomes" id="UP001152622">
    <property type="component" value="Chromosome 18"/>
</dbReference>
<feature type="compositionally biased region" description="Basic and acidic residues" evidence="4">
    <location>
        <begin position="513"/>
        <end position="527"/>
    </location>
</feature>
<accession>A0A9Q1EFC4</accession>
<dbReference type="SMART" id="SM00811">
    <property type="entry name" value="Alpha_kinase"/>
    <property type="match status" value="1"/>
</dbReference>
<feature type="region of interest" description="Disordered" evidence="4">
    <location>
        <begin position="1048"/>
        <end position="1082"/>
    </location>
</feature>
<evidence type="ECO:0000256" key="4">
    <source>
        <dbReference type="SAM" id="MobiDB-lite"/>
    </source>
</evidence>
<proteinExistence type="predicted"/>
<dbReference type="Pfam" id="PF02816">
    <property type="entry name" value="Alpha_kinase"/>
    <property type="match status" value="1"/>
</dbReference>
<feature type="domain" description="Alpha-type protein kinase" evidence="5">
    <location>
        <begin position="1231"/>
        <end position="1450"/>
    </location>
</feature>
<dbReference type="GO" id="GO:0045087">
    <property type="term" value="P:innate immune response"/>
    <property type="evidence" value="ECO:0007669"/>
    <property type="project" value="TreeGrafter"/>
</dbReference>
<name>A0A9Q1EFC4_SYNKA</name>
<dbReference type="GO" id="GO:0005524">
    <property type="term" value="F:ATP binding"/>
    <property type="evidence" value="ECO:0007669"/>
    <property type="project" value="InterPro"/>
</dbReference>
<keyword evidence="7" id="KW-1185">Reference proteome</keyword>
<sequence>MNNRDVASMLEQCWQTAAAGPVEPTDGAKEGFRRCRVSLSDELSSLLQDAVAMKWPFVPEKWQYKQSVTSEDKTTLKELISRHLPQLLTFLRVSILAGEPLWAASVVFLVDRFLYWVDTSKSLLKIAEALHKHYPATPIAPQVVIRQARLSLNSGKLQKAEYILSSLINNSGATGCWVYRADSDRVLVQAVCVQVRGQVLQKLGLWIEAAELIWASLIGLHALPEPDRKGIGTSLGLLANILVSMDDTDFQAFTAGQHMDLRILKERGHRLLAAAEAAKMAVVYSQYDSLYVLTNVVTQGTCLLAYSFSAGCGATEREAVLTEAKEAFQIGLLTKREGEVVTSKQELHTLIKAAYSLTVTHKWLGCALEQVREASQECQKATEKLHSYSGVGGGERDVLGAEIMGLVGRVKAVLGVKPFTTSDERSFIPDSYRSVEENPVRFSVNRFSEVMSRFQRHHTSVCQAHRTSCKGTVVRSGDQGCSGACVTAMRTTTETLDTEGATENLKLFTNDNKPLERRSDRQLEGRVDQQCSTELSDEEEMNGATRSEKYGFEGMGKMRSLRDRPASFVDDRARGKGRDGVSCASRKLEKLVDQKCLTEVSDEDGQNICIEDPASLAGFEVESVSGYRQRLSASSSGSSVLPSSWESISSPDTGSKKGPNHTEARVSAEGSVKEWVEVGVDLQGETEDSDQEEMKTGTGSKGCRFNGGKPRTSSSSLRDGPPSFDTRAIGKDKDSMSHAKLSGEKWVDQQCPTEFSDDDVNGEANSAGHRYTGMGKPRTSSSCLRDGPSSFDTRAISKGKDSVSHAKLGVETWVDQQCPTEFSDEEEMNVGKGPSSAGCGFKGMGKARTASSSLGDSLGSNSSWQKLCLSDTGSPVSSGKDTRRYCDSQTEEGWVKLDCAREVKEEEELGEAGCSFKRMRRARTPASSLGDSLGSSSSWQKLSFSDAGSLFSSGRGAGSPAKQRADVWVDPQCPTQGSDEEDQRDTGSFPVHMLKPDCPVNRLQPHPSRPPSSAPNPSSGSKNSRPCCRSEEDLSFLLADLPGGVHGKTATIRTNAPNGAPAGDVAHRCNSHLPEPRNVDPKAETEDYILGDLSMSPASTHNPLENGPVVIFSDCVQPKASAASISVMGHPAEPKSFRIMENGEGHEEGDFGKLCLDDYLQPSNNNKSHDRCLGNCILGSEVREHSPNLTEQDYKALLSGVCHKCLLNRLNIKKTFRLRKHRTAYSALLLKYSKVSDRWTSRETKVHIGDPIGKHGCQRTAFWVQFLHQEEILGSYVGKTYKLEKEIRYHLNDVERQMTAQYYVTEFNKRLYEKSIPAQIFFIPSEVLLILEGDVIADCVTVEPYMLGDFVKLTNNAIYTNRDYEATDYGIAFGHFTYQISDGTEVVVDLQGWVTDNGKGLTYLTDPQIHSVREGGSRSLQGERGIKQFLESQHGPRCNDICDALSLGALQ</sequence>
<dbReference type="PROSITE" id="PS51158">
    <property type="entry name" value="ALPHA_KINASE"/>
    <property type="match status" value="1"/>
</dbReference>
<dbReference type="InterPro" id="IPR043529">
    <property type="entry name" value="ALPK1"/>
</dbReference>
<dbReference type="PANTHER" id="PTHR46747">
    <property type="entry name" value="ALPHA-PROTEIN KINASE 1"/>
    <property type="match status" value="1"/>
</dbReference>
<dbReference type="Gene3D" id="3.20.200.10">
    <property type="entry name" value="MHCK/EF2 kinase"/>
    <property type="match status" value="1"/>
</dbReference>
<dbReference type="GO" id="GO:0004674">
    <property type="term" value="F:protein serine/threonine kinase activity"/>
    <property type="evidence" value="ECO:0007669"/>
    <property type="project" value="UniProtKB-KW"/>
</dbReference>
<dbReference type="SUPFAM" id="SSF56112">
    <property type="entry name" value="Protein kinase-like (PK-like)"/>
    <property type="match status" value="1"/>
</dbReference>
<dbReference type="GO" id="GO:0005929">
    <property type="term" value="C:cilium"/>
    <property type="evidence" value="ECO:0007669"/>
    <property type="project" value="TreeGrafter"/>
</dbReference>
<dbReference type="GO" id="GO:0002753">
    <property type="term" value="P:cytoplasmic pattern recognition receptor signaling pathway"/>
    <property type="evidence" value="ECO:0007669"/>
    <property type="project" value="TreeGrafter"/>
</dbReference>
<keyword evidence="3" id="KW-0418">Kinase</keyword>
<dbReference type="InterPro" id="IPR011009">
    <property type="entry name" value="Kinase-like_dom_sf"/>
</dbReference>
<feature type="compositionally biased region" description="Basic and acidic residues" evidence="4">
    <location>
        <begin position="728"/>
        <end position="747"/>
    </location>
</feature>